<dbReference type="InterPro" id="IPR012910">
    <property type="entry name" value="Plug_dom"/>
</dbReference>
<keyword evidence="7" id="KW-0408">Iron</keyword>
<keyword evidence="10 11" id="KW-0998">Cell outer membrane</keyword>
<dbReference type="GO" id="GO:0015344">
    <property type="term" value="F:siderophore uptake transmembrane transporter activity"/>
    <property type="evidence" value="ECO:0007669"/>
    <property type="project" value="TreeGrafter"/>
</dbReference>
<evidence type="ECO:0000313" key="15">
    <source>
        <dbReference type="Proteomes" id="UP000071392"/>
    </source>
</evidence>
<keyword evidence="3 11" id="KW-1134">Transmembrane beta strand</keyword>
<comment type="caution">
    <text evidence="14">The sequence shown here is derived from an EMBL/GenBank/DDBJ whole genome shotgun (WGS) entry which is preliminary data.</text>
</comment>
<organism evidence="14 15">
    <name type="scientific">Cephaloticoccus capnophilus</name>
    <dbReference type="NCBI Taxonomy" id="1548208"/>
    <lineage>
        <taxon>Bacteria</taxon>
        <taxon>Pseudomonadati</taxon>
        <taxon>Verrucomicrobiota</taxon>
        <taxon>Opitutia</taxon>
        <taxon>Opitutales</taxon>
        <taxon>Opitutaceae</taxon>
        <taxon>Cephaloticoccus</taxon>
    </lineage>
</organism>
<dbReference type="Pfam" id="PF07715">
    <property type="entry name" value="Plug"/>
    <property type="match status" value="1"/>
</dbReference>
<evidence type="ECO:0000256" key="11">
    <source>
        <dbReference type="PROSITE-ProRule" id="PRU01360"/>
    </source>
</evidence>
<accession>A0A139SPJ3</accession>
<sequence>MMFSPTVGRAAFLALSLGLSLAPSASVLLAQEPDAAADEFSRAPDQIAHAGSPLRSGVAAEDEAFVLSPFTVSTSADKGYRATNSISGTRLDTPIRELPMPIEVITESFLKDTGASDLRQSLRYSSGIILQSQNDQGANAFYGAGGVHNPEGATANKTQSTFKIRGYITDVVLRDGYRRQSATDSVNIGRIEVIRGPAALLYGIGNFGGIVNYLPKTPNLEAAESQVGVAYGSHELMRAWVDTTAPLGASGALGYRLTGAWQKTGNQTELYDEEHWFVSPSFEWKPFAKTDVLLDLEIGEQREEGLGFLSVRARSDVDGIGQADRLQSAGFVQFAGKDPRRFRWSGPDTYRESDQFNARVQVSQELAPGLNLLAGYNHSQVDFDVRDVNGSMRQNAGPVGLRDTITVLPIDVANGGGEFALGESPNTVFQYQWSDFEEESRRDQVRVELNYALSLFEGRSRWLANSHSFLFGRSTEKAQLKSALRRTANDTFNYKRPTDTSYIRYGRQGDGSADQPLVAINRTASTARNTGDYAVYQGKFLDNRLILVGGARSDKNENTVSASIYHPTASESAVRRPASRDTTDQFGAMVEITPQLSVYALRASGIQPNFDGLRDAAGDPLGPTVAKSKEIGLKIELANGRISGTISKFKIKRSGVPFGQWWMPTLKGNFDPTRPIIYNLSDFSPSTVSGGANGGNGAAEAAINQWNAAVASGAIYQRATGGVPTWYVNASTSEGAAYLDQVIANGQELGGWTGWLFTSDEHTNNGWEDRGDGGGVQSYVQQEDQSEGWDAQILITPSDNLQFIVTYAHTKRVITQPGKFIKYPYPENRWAPWFYPDGQWGLTGYPIEEVYPDPNDTSSWTGIGWGAGQSRDDTPKHSVSLWSHYKIDSWGGPLAGLEIGFGGQWESEREYFSGISVSGQKQADSKGKLITLKHKARLNLDLMLRYPFHLAQRPAYAQLNIYNLQDDRDLYGLIYAPGRSVRLEFGVSF</sequence>
<dbReference type="GO" id="GO:0009279">
    <property type="term" value="C:cell outer membrane"/>
    <property type="evidence" value="ECO:0007669"/>
    <property type="project" value="UniProtKB-SubCell"/>
</dbReference>
<evidence type="ECO:0000256" key="12">
    <source>
        <dbReference type="SAM" id="SignalP"/>
    </source>
</evidence>
<keyword evidence="2 11" id="KW-0813">Transport</keyword>
<proteinExistence type="inferred from homology"/>
<dbReference type="OrthoDB" id="174349at2"/>
<comment type="subcellular location">
    <subcellularLocation>
        <location evidence="1 11">Cell outer membrane</location>
        <topology evidence="1 11">Multi-pass membrane protein</topology>
    </subcellularLocation>
</comment>
<keyword evidence="15" id="KW-1185">Reference proteome</keyword>
<dbReference type="InterPro" id="IPR039426">
    <property type="entry name" value="TonB-dep_rcpt-like"/>
</dbReference>
<dbReference type="SUPFAM" id="SSF56935">
    <property type="entry name" value="Porins"/>
    <property type="match status" value="1"/>
</dbReference>
<evidence type="ECO:0000313" key="14">
    <source>
        <dbReference type="EMBL" id="KXU36509.1"/>
    </source>
</evidence>
<dbReference type="Gene3D" id="2.40.170.20">
    <property type="entry name" value="TonB-dependent receptor, beta-barrel domain"/>
    <property type="match status" value="2"/>
</dbReference>
<feature type="chain" id="PRO_5007299309" description="TonB-dependent receptor plug domain-containing protein" evidence="12">
    <location>
        <begin position="31"/>
        <end position="989"/>
    </location>
</feature>
<evidence type="ECO:0000256" key="8">
    <source>
        <dbReference type="ARBA" id="ARBA00023065"/>
    </source>
</evidence>
<evidence type="ECO:0000256" key="1">
    <source>
        <dbReference type="ARBA" id="ARBA00004571"/>
    </source>
</evidence>
<name>A0A139SPJ3_9BACT</name>
<dbReference type="PANTHER" id="PTHR32552:SF68">
    <property type="entry name" value="FERRICHROME OUTER MEMBRANE TRANSPORTER_PHAGE RECEPTOR"/>
    <property type="match status" value="1"/>
</dbReference>
<evidence type="ECO:0000256" key="3">
    <source>
        <dbReference type="ARBA" id="ARBA00022452"/>
    </source>
</evidence>
<dbReference type="RefSeq" id="WP_068711213.1">
    <property type="nucleotide sequence ID" value="NZ_LSZP01000023.1"/>
</dbReference>
<dbReference type="PROSITE" id="PS52016">
    <property type="entry name" value="TONB_DEPENDENT_REC_3"/>
    <property type="match status" value="1"/>
</dbReference>
<dbReference type="Gene3D" id="2.170.130.10">
    <property type="entry name" value="TonB-dependent receptor, plug domain"/>
    <property type="match status" value="1"/>
</dbReference>
<gene>
    <name evidence="14" type="ORF">AXK12_00035</name>
</gene>
<keyword evidence="5 11" id="KW-0812">Transmembrane</keyword>
<reference evidence="14 15" key="1">
    <citation type="submission" date="2016-02" db="EMBL/GenBank/DDBJ databases">
        <authorList>
            <person name="Wen L."/>
            <person name="He K."/>
            <person name="Yang H."/>
        </authorList>
    </citation>
    <scope>NUCLEOTIDE SEQUENCE [LARGE SCALE GENOMIC DNA]</scope>
    <source>
        <strain evidence="14 15">CV41</strain>
    </source>
</reference>
<dbReference type="InterPro" id="IPR037066">
    <property type="entry name" value="Plug_dom_sf"/>
</dbReference>
<dbReference type="AlphaFoldDB" id="A0A139SPJ3"/>
<dbReference type="EMBL" id="LSZP01000023">
    <property type="protein sequence ID" value="KXU36509.1"/>
    <property type="molecule type" value="Genomic_DNA"/>
</dbReference>
<dbReference type="STRING" id="1548208.AXK12_00035"/>
<keyword evidence="6 12" id="KW-0732">Signal</keyword>
<dbReference type="InterPro" id="IPR036942">
    <property type="entry name" value="Beta-barrel_TonB_sf"/>
</dbReference>
<evidence type="ECO:0000256" key="10">
    <source>
        <dbReference type="ARBA" id="ARBA00023237"/>
    </source>
</evidence>
<evidence type="ECO:0000256" key="5">
    <source>
        <dbReference type="ARBA" id="ARBA00022692"/>
    </source>
</evidence>
<evidence type="ECO:0000256" key="2">
    <source>
        <dbReference type="ARBA" id="ARBA00022448"/>
    </source>
</evidence>
<protein>
    <recommendedName>
        <fullName evidence="13">TonB-dependent receptor plug domain-containing protein</fullName>
    </recommendedName>
</protein>
<evidence type="ECO:0000259" key="13">
    <source>
        <dbReference type="Pfam" id="PF07715"/>
    </source>
</evidence>
<feature type="domain" description="TonB-dependent receptor plug" evidence="13">
    <location>
        <begin position="95"/>
        <end position="210"/>
    </location>
</feature>
<dbReference type="Proteomes" id="UP000071392">
    <property type="component" value="Unassembled WGS sequence"/>
</dbReference>
<comment type="similarity">
    <text evidence="11">Belongs to the TonB-dependent receptor family.</text>
</comment>
<evidence type="ECO:0000256" key="4">
    <source>
        <dbReference type="ARBA" id="ARBA00022496"/>
    </source>
</evidence>
<dbReference type="PANTHER" id="PTHR32552">
    <property type="entry name" value="FERRICHROME IRON RECEPTOR-RELATED"/>
    <property type="match status" value="1"/>
</dbReference>
<keyword evidence="4" id="KW-0410">Iron transport</keyword>
<feature type="signal peptide" evidence="12">
    <location>
        <begin position="1"/>
        <end position="30"/>
    </location>
</feature>
<keyword evidence="8" id="KW-0406">Ion transport</keyword>
<evidence type="ECO:0000256" key="7">
    <source>
        <dbReference type="ARBA" id="ARBA00023004"/>
    </source>
</evidence>
<evidence type="ECO:0000256" key="9">
    <source>
        <dbReference type="ARBA" id="ARBA00023136"/>
    </source>
</evidence>
<evidence type="ECO:0000256" key="6">
    <source>
        <dbReference type="ARBA" id="ARBA00022729"/>
    </source>
</evidence>
<keyword evidence="9 11" id="KW-0472">Membrane</keyword>